<dbReference type="EMBL" id="UZAU01000542">
    <property type="status" value="NOT_ANNOTATED_CDS"/>
    <property type="molecule type" value="Genomic_DNA"/>
</dbReference>
<protein>
    <submittedName>
        <fullName evidence="2">Uncharacterized protein</fullName>
    </submittedName>
</protein>
<dbReference type="EnsemblPlants" id="evm.model.05.1683">
    <property type="protein sequence ID" value="cds.evm.model.05.1683"/>
    <property type="gene ID" value="evm.TU.05.1683"/>
</dbReference>
<reference evidence="2" key="2">
    <citation type="submission" date="2021-03" db="UniProtKB">
        <authorList>
            <consortium name="EnsemblPlants"/>
        </authorList>
    </citation>
    <scope>IDENTIFICATION</scope>
</reference>
<dbReference type="Gramene" id="evm.model.05.1683">
    <property type="protein sequence ID" value="cds.evm.model.05.1683"/>
    <property type="gene ID" value="evm.TU.05.1683"/>
</dbReference>
<dbReference type="AlphaFoldDB" id="A0A803PMC5"/>
<proteinExistence type="predicted"/>
<feature type="region of interest" description="Disordered" evidence="1">
    <location>
        <begin position="1"/>
        <end position="61"/>
    </location>
</feature>
<sequence>MHPSTPKPDPHGSPIAHQPQTVTGAQPTELKKPQPQPQLSLSSLSGKKKTQVVRWGPTNRTHGPTIHHLSFFFQLERLRERVPDHGSRWVPHRTHGPTIAPLEFFFQLGETKRGVWGLESGFSSGFSGLASYDSLGLGLAWVAFSGSPL</sequence>
<organism evidence="2 3">
    <name type="scientific">Cannabis sativa</name>
    <name type="common">Hemp</name>
    <name type="synonym">Marijuana</name>
    <dbReference type="NCBI Taxonomy" id="3483"/>
    <lineage>
        <taxon>Eukaryota</taxon>
        <taxon>Viridiplantae</taxon>
        <taxon>Streptophyta</taxon>
        <taxon>Embryophyta</taxon>
        <taxon>Tracheophyta</taxon>
        <taxon>Spermatophyta</taxon>
        <taxon>Magnoliopsida</taxon>
        <taxon>eudicotyledons</taxon>
        <taxon>Gunneridae</taxon>
        <taxon>Pentapetalae</taxon>
        <taxon>rosids</taxon>
        <taxon>fabids</taxon>
        <taxon>Rosales</taxon>
        <taxon>Cannabaceae</taxon>
        <taxon>Cannabis</taxon>
    </lineage>
</organism>
<evidence type="ECO:0000313" key="3">
    <source>
        <dbReference type="Proteomes" id="UP000596661"/>
    </source>
</evidence>
<accession>A0A803PMC5</accession>
<dbReference type="Proteomes" id="UP000596661">
    <property type="component" value="Chromosome 5"/>
</dbReference>
<reference evidence="2" key="1">
    <citation type="submission" date="2018-11" db="EMBL/GenBank/DDBJ databases">
        <authorList>
            <person name="Grassa J C."/>
        </authorList>
    </citation>
    <scope>NUCLEOTIDE SEQUENCE [LARGE SCALE GENOMIC DNA]</scope>
</reference>
<keyword evidence="3" id="KW-1185">Reference proteome</keyword>
<evidence type="ECO:0000313" key="2">
    <source>
        <dbReference type="EnsemblPlants" id="cds.evm.model.05.1683"/>
    </source>
</evidence>
<evidence type="ECO:0000256" key="1">
    <source>
        <dbReference type="SAM" id="MobiDB-lite"/>
    </source>
</evidence>
<name>A0A803PMC5_CANSA</name>